<evidence type="ECO:0000256" key="3">
    <source>
        <dbReference type="ARBA" id="ARBA00022519"/>
    </source>
</evidence>
<dbReference type="GO" id="GO:0016655">
    <property type="term" value="F:oxidoreductase activity, acting on NAD(P)H, quinone or similar compound as acceptor"/>
    <property type="evidence" value="ECO:0007669"/>
    <property type="project" value="InterPro"/>
</dbReference>
<keyword evidence="12" id="KW-0406">Ion transport</keyword>
<dbReference type="InterPro" id="IPR010204">
    <property type="entry name" value="NqrC"/>
</dbReference>
<dbReference type="InterPro" id="IPR007329">
    <property type="entry name" value="FMN-bd"/>
</dbReference>
<keyword evidence="2" id="KW-1003">Cell membrane</keyword>
<keyword evidence="4" id="KW-0597">Phosphoprotein</keyword>
<evidence type="ECO:0000256" key="9">
    <source>
        <dbReference type="ARBA" id="ARBA00022989"/>
    </source>
</evidence>
<name>A0A7C4RSU2_9BACT</name>
<evidence type="ECO:0000256" key="11">
    <source>
        <dbReference type="ARBA" id="ARBA00023053"/>
    </source>
</evidence>
<keyword evidence="10" id="KW-0520">NAD</keyword>
<dbReference type="AlphaFoldDB" id="A0A7C4RSU2"/>
<dbReference type="GO" id="GO:0006814">
    <property type="term" value="P:sodium ion transport"/>
    <property type="evidence" value="ECO:0007669"/>
    <property type="project" value="UniProtKB-KW"/>
</dbReference>
<evidence type="ECO:0000256" key="1">
    <source>
        <dbReference type="ARBA" id="ARBA00022448"/>
    </source>
</evidence>
<dbReference type="EMBL" id="DSUH01000242">
    <property type="protein sequence ID" value="HGU33262.1"/>
    <property type="molecule type" value="Genomic_DNA"/>
</dbReference>
<keyword evidence="15" id="KW-0739">Sodium transport</keyword>
<keyword evidence="3" id="KW-0997">Cell inner membrane</keyword>
<dbReference type="Pfam" id="PF04205">
    <property type="entry name" value="FMN_bind"/>
    <property type="match status" value="1"/>
</dbReference>
<evidence type="ECO:0000256" key="12">
    <source>
        <dbReference type="ARBA" id="ARBA00023065"/>
    </source>
</evidence>
<evidence type="ECO:0000256" key="15">
    <source>
        <dbReference type="ARBA" id="ARBA00023201"/>
    </source>
</evidence>
<evidence type="ECO:0000256" key="7">
    <source>
        <dbReference type="ARBA" id="ARBA00022692"/>
    </source>
</evidence>
<evidence type="ECO:0000256" key="8">
    <source>
        <dbReference type="ARBA" id="ARBA00022967"/>
    </source>
</evidence>
<keyword evidence="5" id="KW-0285">Flavoprotein</keyword>
<keyword evidence="9" id="KW-1133">Transmembrane helix</keyword>
<keyword evidence="13" id="KW-0830">Ubiquinone</keyword>
<evidence type="ECO:0000313" key="17">
    <source>
        <dbReference type="EMBL" id="HGU33262.1"/>
    </source>
</evidence>
<keyword evidence="7" id="KW-0812">Transmembrane</keyword>
<keyword evidence="11" id="KW-0915">Sodium</keyword>
<reference evidence="17" key="1">
    <citation type="journal article" date="2020" name="mSystems">
        <title>Genome- and Community-Level Interaction Insights into Carbon Utilization and Element Cycling Functions of Hydrothermarchaeota in Hydrothermal Sediment.</title>
        <authorList>
            <person name="Zhou Z."/>
            <person name="Liu Y."/>
            <person name="Xu W."/>
            <person name="Pan J."/>
            <person name="Luo Z.H."/>
            <person name="Li M."/>
        </authorList>
    </citation>
    <scope>NUCLEOTIDE SEQUENCE [LARGE SCALE GENOMIC DNA]</scope>
    <source>
        <strain evidence="17">SpSt-477</strain>
    </source>
</reference>
<proteinExistence type="predicted"/>
<organism evidence="17">
    <name type="scientific">Desulfatirhabdium butyrativorans</name>
    <dbReference type="NCBI Taxonomy" id="340467"/>
    <lineage>
        <taxon>Bacteria</taxon>
        <taxon>Pseudomonadati</taxon>
        <taxon>Thermodesulfobacteriota</taxon>
        <taxon>Desulfobacteria</taxon>
        <taxon>Desulfobacterales</taxon>
        <taxon>Desulfatirhabdiaceae</taxon>
        <taxon>Desulfatirhabdium</taxon>
    </lineage>
</organism>
<dbReference type="PANTHER" id="PTHR37838:SF1">
    <property type="entry name" value="NA(+)-TRANSLOCATING NADH-QUINONE REDUCTASE SUBUNIT C"/>
    <property type="match status" value="1"/>
</dbReference>
<evidence type="ECO:0000256" key="14">
    <source>
        <dbReference type="ARBA" id="ARBA00023136"/>
    </source>
</evidence>
<keyword evidence="8" id="KW-1278">Translocase</keyword>
<sequence>MRERIRSVFFMFGICLVFTAAVSAVNRMNVDRIRQNEQMRIQGLVLNVLQIDSGASLSDREISGLFQKRVRTSTIGNRPLYVGLDPTGQSVVGYAFPISGPGFWGPIEAMIATDQQVSRIIGVAFYRHSETPGLGGRITESWFQKQFQGRTLETPVPGKRYFTFKAQGTAKGNAELDAITGATETTRRLEVFLDEELKKTLAVLAEKTSDPKQIE</sequence>
<keyword evidence="1" id="KW-0813">Transport</keyword>
<keyword evidence="14" id="KW-0472">Membrane</keyword>
<evidence type="ECO:0000256" key="4">
    <source>
        <dbReference type="ARBA" id="ARBA00022553"/>
    </source>
</evidence>
<evidence type="ECO:0000256" key="10">
    <source>
        <dbReference type="ARBA" id="ARBA00023027"/>
    </source>
</evidence>
<evidence type="ECO:0000259" key="16">
    <source>
        <dbReference type="SMART" id="SM00900"/>
    </source>
</evidence>
<dbReference type="GO" id="GO:0010181">
    <property type="term" value="F:FMN binding"/>
    <property type="evidence" value="ECO:0007669"/>
    <property type="project" value="InterPro"/>
</dbReference>
<protein>
    <submittedName>
        <fullName evidence="17">FMN-binding protein</fullName>
    </submittedName>
</protein>
<feature type="domain" description="FMN-binding" evidence="16">
    <location>
        <begin position="102"/>
        <end position="200"/>
    </location>
</feature>
<evidence type="ECO:0000256" key="2">
    <source>
        <dbReference type="ARBA" id="ARBA00022475"/>
    </source>
</evidence>
<dbReference type="SMART" id="SM00900">
    <property type="entry name" value="FMN_bind"/>
    <property type="match status" value="1"/>
</dbReference>
<evidence type="ECO:0000256" key="6">
    <source>
        <dbReference type="ARBA" id="ARBA00022643"/>
    </source>
</evidence>
<comment type="caution">
    <text evidence="17">The sequence shown here is derived from an EMBL/GenBank/DDBJ whole genome shotgun (WGS) entry which is preliminary data.</text>
</comment>
<evidence type="ECO:0000256" key="5">
    <source>
        <dbReference type="ARBA" id="ARBA00022630"/>
    </source>
</evidence>
<keyword evidence="6" id="KW-0288">FMN</keyword>
<dbReference type="PANTHER" id="PTHR37838">
    <property type="entry name" value="NA(+)-TRANSLOCATING NADH-QUINONE REDUCTASE SUBUNIT C"/>
    <property type="match status" value="1"/>
</dbReference>
<gene>
    <name evidence="17" type="ORF">ENS29_10460</name>
</gene>
<accession>A0A7C4RSU2</accession>
<evidence type="ECO:0000256" key="13">
    <source>
        <dbReference type="ARBA" id="ARBA00023075"/>
    </source>
</evidence>
<dbReference type="GO" id="GO:0016020">
    <property type="term" value="C:membrane"/>
    <property type="evidence" value="ECO:0007669"/>
    <property type="project" value="InterPro"/>
</dbReference>